<evidence type="ECO:0000313" key="14">
    <source>
        <dbReference type="EnsemblProtists" id="Phyra76887"/>
    </source>
</evidence>
<dbReference type="VEuPathDB" id="FungiDB:KRP22_8101"/>
<organism evidence="14 15">
    <name type="scientific">Phytophthora ramorum</name>
    <name type="common">Sudden oak death agent</name>
    <dbReference type="NCBI Taxonomy" id="164328"/>
    <lineage>
        <taxon>Eukaryota</taxon>
        <taxon>Sar</taxon>
        <taxon>Stramenopiles</taxon>
        <taxon>Oomycota</taxon>
        <taxon>Peronosporomycetes</taxon>
        <taxon>Peronosporales</taxon>
        <taxon>Peronosporaceae</taxon>
        <taxon>Phytophthora</taxon>
    </lineage>
</organism>
<comment type="similarity">
    <text evidence="3">Belongs to the borealin family.</text>
</comment>
<keyword evidence="9" id="KW-0137">Centromere</keyword>
<feature type="region of interest" description="Disordered" evidence="11">
    <location>
        <begin position="1"/>
        <end position="36"/>
    </location>
</feature>
<evidence type="ECO:0000259" key="12">
    <source>
        <dbReference type="Pfam" id="PF10444"/>
    </source>
</evidence>
<dbReference type="HOGENOM" id="CLU_867331_0_0_1"/>
<evidence type="ECO:0000256" key="5">
    <source>
        <dbReference type="ARBA" id="ARBA00022618"/>
    </source>
</evidence>
<dbReference type="InterPro" id="IPR046466">
    <property type="entry name" value="Borealin_C"/>
</dbReference>
<evidence type="ECO:0000256" key="6">
    <source>
        <dbReference type="ARBA" id="ARBA00022776"/>
    </source>
</evidence>
<keyword evidence="8" id="KW-0131">Cell cycle</keyword>
<comment type="subcellular location">
    <subcellularLocation>
        <location evidence="2">Chromosome</location>
        <location evidence="2">Centromere</location>
    </subcellularLocation>
    <subcellularLocation>
        <location evidence="1">Nucleus</location>
    </subcellularLocation>
</comment>
<dbReference type="OMA" id="QMPWKTF"/>
<evidence type="ECO:0000256" key="7">
    <source>
        <dbReference type="ARBA" id="ARBA00023242"/>
    </source>
</evidence>
<evidence type="ECO:0000259" key="13">
    <source>
        <dbReference type="Pfam" id="PF10512"/>
    </source>
</evidence>
<evidence type="ECO:0000313" key="15">
    <source>
        <dbReference type="Proteomes" id="UP000005238"/>
    </source>
</evidence>
<dbReference type="PANTHER" id="PTHR16040:SF7">
    <property type="entry name" value="AUSTRALIN, ISOFORM A-RELATED"/>
    <property type="match status" value="1"/>
</dbReference>
<feature type="region of interest" description="Disordered" evidence="11">
    <location>
        <begin position="186"/>
        <end position="214"/>
    </location>
</feature>
<dbReference type="GO" id="GO:0051301">
    <property type="term" value="P:cell division"/>
    <property type="evidence" value="ECO:0007669"/>
    <property type="project" value="UniProtKB-KW"/>
</dbReference>
<proteinExistence type="inferred from homology"/>
<keyword evidence="6" id="KW-0498">Mitosis</keyword>
<evidence type="ECO:0000256" key="4">
    <source>
        <dbReference type="ARBA" id="ARBA00022454"/>
    </source>
</evidence>
<dbReference type="InParanoid" id="H3GKR2"/>
<feature type="coiled-coil region" evidence="10">
    <location>
        <begin position="85"/>
        <end position="119"/>
    </location>
</feature>
<dbReference type="GO" id="GO:0005634">
    <property type="term" value="C:nucleus"/>
    <property type="evidence" value="ECO:0007669"/>
    <property type="project" value="UniProtKB-SubCell"/>
</dbReference>
<evidence type="ECO:0000256" key="9">
    <source>
        <dbReference type="ARBA" id="ARBA00023328"/>
    </source>
</evidence>
<dbReference type="PANTHER" id="PTHR16040">
    <property type="entry name" value="AUSTRALIN, ISOFORM A-RELATED"/>
    <property type="match status" value="1"/>
</dbReference>
<feature type="domain" description="Borealin C-terminal" evidence="13">
    <location>
        <begin position="215"/>
        <end position="312"/>
    </location>
</feature>
<evidence type="ECO:0000256" key="1">
    <source>
        <dbReference type="ARBA" id="ARBA00004123"/>
    </source>
</evidence>
<feature type="region of interest" description="Disordered" evidence="11">
    <location>
        <begin position="51"/>
        <end position="80"/>
    </location>
</feature>
<feature type="domain" description="Borealin N-terminal" evidence="12">
    <location>
        <begin position="94"/>
        <end position="149"/>
    </location>
</feature>
<name>H3GKR2_PHYRM</name>
<reference evidence="15" key="1">
    <citation type="journal article" date="2006" name="Science">
        <title>Phytophthora genome sequences uncover evolutionary origins and mechanisms of pathogenesis.</title>
        <authorList>
            <person name="Tyler B.M."/>
            <person name="Tripathy S."/>
            <person name="Zhang X."/>
            <person name="Dehal P."/>
            <person name="Jiang R.H."/>
            <person name="Aerts A."/>
            <person name="Arredondo F.D."/>
            <person name="Baxter L."/>
            <person name="Bensasson D."/>
            <person name="Beynon J.L."/>
            <person name="Chapman J."/>
            <person name="Damasceno C.M."/>
            <person name="Dorrance A.E."/>
            <person name="Dou D."/>
            <person name="Dickerman A.W."/>
            <person name="Dubchak I.L."/>
            <person name="Garbelotto M."/>
            <person name="Gijzen M."/>
            <person name="Gordon S.G."/>
            <person name="Govers F."/>
            <person name="Grunwald N.J."/>
            <person name="Huang W."/>
            <person name="Ivors K.L."/>
            <person name="Jones R.W."/>
            <person name="Kamoun S."/>
            <person name="Krampis K."/>
            <person name="Lamour K.H."/>
            <person name="Lee M.K."/>
            <person name="McDonald W.H."/>
            <person name="Medina M."/>
            <person name="Meijer H.J."/>
            <person name="Nordberg E.K."/>
            <person name="Maclean D.J."/>
            <person name="Ospina-Giraldo M.D."/>
            <person name="Morris P.F."/>
            <person name="Phuntumart V."/>
            <person name="Putnam N.H."/>
            <person name="Rash S."/>
            <person name="Rose J.K."/>
            <person name="Sakihama Y."/>
            <person name="Salamov A.A."/>
            <person name="Savidor A."/>
            <person name="Scheuring C.F."/>
            <person name="Smith B.M."/>
            <person name="Sobral B.W."/>
            <person name="Terry A."/>
            <person name="Torto-Alalibo T.A."/>
            <person name="Win J."/>
            <person name="Xu Z."/>
            <person name="Zhang H."/>
            <person name="Grigoriev I.V."/>
            <person name="Rokhsar D.S."/>
            <person name="Boore J.L."/>
        </authorList>
    </citation>
    <scope>NUCLEOTIDE SEQUENCE [LARGE SCALE GENOMIC DNA]</scope>
    <source>
        <strain evidence="15">Pr102</strain>
    </source>
</reference>
<keyword evidence="10" id="KW-0175">Coiled coil</keyword>
<evidence type="ECO:0000256" key="3">
    <source>
        <dbReference type="ARBA" id="ARBA00009914"/>
    </source>
</evidence>
<evidence type="ECO:0000256" key="10">
    <source>
        <dbReference type="SAM" id="Coils"/>
    </source>
</evidence>
<dbReference type="InterPro" id="IPR018851">
    <property type="entry name" value="Borealin_N"/>
</dbReference>
<dbReference type="eggNOG" id="ENOG502S1B2">
    <property type="taxonomic scope" value="Eukaryota"/>
</dbReference>
<dbReference type="InterPro" id="IPR018867">
    <property type="entry name" value="Cell_div_borealin"/>
</dbReference>
<dbReference type="Gene3D" id="6.10.250.1900">
    <property type="match status" value="1"/>
</dbReference>
<evidence type="ECO:0000256" key="8">
    <source>
        <dbReference type="ARBA" id="ARBA00023306"/>
    </source>
</evidence>
<keyword evidence="5" id="KW-0132">Cell division</keyword>
<dbReference type="Proteomes" id="UP000005238">
    <property type="component" value="Unassembled WGS sequence"/>
</dbReference>
<dbReference type="VEuPathDB" id="FungiDB:KRP23_2047"/>
<evidence type="ECO:0000256" key="11">
    <source>
        <dbReference type="SAM" id="MobiDB-lite"/>
    </source>
</evidence>
<reference evidence="14" key="2">
    <citation type="submission" date="2015-06" db="UniProtKB">
        <authorList>
            <consortium name="EnsemblProtists"/>
        </authorList>
    </citation>
    <scope>IDENTIFICATION</scope>
    <source>
        <strain evidence="14">Pr102</strain>
    </source>
</reference>
<dbReference type="Pfam" id="PF10512">
    <property type="entry name" value="Borealin"/>
    <property type="match status" value="1"/>
</dbReference>
<feature type="compositionally biased region" description="Basic residues" evidence="11">
    <location>
        <begin position="1"/>
        <end position="20"/>
    </location>
</feature>
<dbReference type="EMBL" id="DS566018">
    <property type="status" value="NOT_ANNOTATED_CDS"/>
    <property type="molecule type" value="Genomic_DNA"/>
</dbReference>
<feature type="compositionally biased region" description="Acidic residues" evidence="11">
    <location>
        <begin position="192"/>
        <end position="201"/>
    </location>
</feature>
<sequence>MGPPGRRRIGRTLRRSRRRSAANGSVVTRATAGAGPLQAIGENTVVELTADDALDGLPPTLASPSPKKQQKKKKRPREPANLTLFQCKKKRKLQLETLLDELETQVQEQCEELVADADRCAQELEMELKVQLLYLPEAVRQMPWKTFAEDFGGDLQNVIHSLSQTTQQSSPPRTRSSMARHSIVAATPCSVDDPESDEDNDDHGSRNRRLSAFETPVDRRRAGEVPRTVLRTARKGETTYSVRGSPILANTVAKAPAGSLVATFDGVQEPTTCLRLDSERVLDLSRPEELSAKSRGEATSKLKALQAKVAQLLRQINPYSS</sequence>
<accession>H3GKR2</accession>
<protein>
    <submittedName>
        <fullName evidence="14">Uncharacterized protein</fullName>
    </submittedName>
</protein>
<dbReference type="RefSeq" id="XP_067749385.1">
    <property type="nucleotide sequence ID" value="XM_067886728.1"/>
</dbReference>
<dbReference type="Pfam" id="PF10444">
    <property type="entry name" value="Nbl1_Borealin_N"/>
    <property type="match status" value="1"/>
</dbReference>
<evidence type="ECO:0000256" key="2">
    <source>
        <dbReference type="ARBA" id="ARBA00004584"/>
    </source>
</evidence>
<keyword evidence="7" id="KW-0539">Nucleus</keyword>
<dbReference type="OrthoDB" id="2392550at2759"/>
<keyword evidence="15" id="KW-1185">Reference proteome</keyword>
<dbReference type="GeneID" id="94222557"/>
<keyword evidence="4" id="KW-0158">Chromosome</keyword>
<dbReference type="GO" id="GO:0000775">
    <property type="term" value="C:chromosome, centromeric region"/>
    <property type="evidence" value="ECO:0007669"/>
    <property type="project" value="UniProtKB-SubCell"/>
</dbReference>
<dbReference type="EnsemblProtists" id="Phyra76887">
    <property type="protein sequence ID" value="Phyra76887"/>
    <property type="gene ID" value="Phyra76887"/>
</dbReference>
<dbReference type="AlphaFoldDB" id="H3GKR2"/>